<dbReference type="Pfam" id="PF02558">
    <property type="entry name" value="ApbA"/>
    <property type="match status" value="1"/>
</dbReference>
<dbReference type="InterPro" id="IPR051402">
    <property type="entry name" value="KPR-Related"/>
</dbReference>
<dbReference type="InterPro" id="IPR013752">
    <property type="entry name" value="KPA_reductase"/>
</dbReference>
<dbReference type="Pfam" id="PF08546">
    <property type="entry name" value="ApbA_C"/>
    <property type="match status" value="1"/>
</dbReference>
<evidence type="ECO:0000259" key="4">
    <source>
        <dbReference type="Pfam" id="PF02558"/>
    </source>
</evidence>
<dbReference type="InterPro" id="IPR008927">
    <property type="entry name" value="6-PGluconate_DH-like_C_sf"/>
</dbReference>
<dbReference type="Gene3D" id="1.10.1040.10">
    <property type="entry name" value="N-(1-d-carboxylethyl)-l-norvaline Dehydrogenase, domain 2"/>
    <property type="match status" value="1"/>
</dbReference>
<accession>A0A0C3B6N0</accession>
<feature type="domain" description="Ketopantoate reductase C-terminal" evidence="5">
    <location>
        <begin position="211"/>
        <end position="345"/>
    </location>
</feature>
<dbReference type="FunFam" id="1.10.1040.10:FF:000017">
    <property type="entry name" value="2-dehydropantoate 2-reductase"/>
    <property type="match status" value="1"/>
</dbReference>
<dbReference type="GO" id="GO:0005737">
    <property type="term" value="C:cytoplasm"/>
    <property type="evidence" value="ECO:0007669"/>
    <property type="project" value="TreeGrafter"/>
</dbReference>
<feature type="domain" description="Ketopantoate reductase N-terminal" evidence="4">
    <location>
        <begin position="9"/>
        <end position="164"/>
    </location>
</feature>
<dbReference type="InterPro" id="IPR013332">
    <property type="entry name" value="KPR_N"/>
</dbReference>
<evidence type="ECO:0000256" key="1">
    <source>
        <dbReference type="ARBA" id="ARBA00007870"/>
    </source>
</evidence>
<dbReference type="GO" id="GO:0008677">
    <property type="term" value="F:2-dehydropantoate 2-reductase activity"/>
    <property type="evidence" value="ECO:0007669"/>
    <property type="project" value="InterPro"/>
</dbReference>
<protein>
    <recommendedName>
        <fullName evidence="8">2-dehydropantoate 2-reductase</fullName>
    </recommendedName>
</protein>
<keyword evidence="7" id="KW-1185">Reference proteome</keyword>
<dbReference type="EMBL" id="KN824301">
    <property type="protein sequence ID" value="KIM27091.1"/>
    <property type="molecule type" value="Genomic_DNA"/>
</dbReference>
<dbReference type="GO" id="GO:0015940">
    <property type="term" value="P:pantothenate biosynthetic process"/>
    <property type="evidence" value="ECO:0007669"/>
    <property type="project" value="InterPro"/>
</dbReference>
<dbReference type="SUPFAM" id="SSF48179">
    <property type="entry name" value="6-phosphogluconate dehydrogenase C-terminal domain-like"/>
    <property type="match status" value="1"/>
</dbReference>
<evidence type="ECO:0000259" key="5">
    <source>
        <dbReference type="Pfam" id="PF08546"/>
    </source>
</evidence>
<proteinExistence type="inferred from homology"/>
<sequence length="354" mass="38305">MSSENPIDICVVGFGAIGTLYGWLLSRSGKARISAVCRSNYDTLKEYGVDVESALYGEEKSWRPYRGKSVSNQSHEAADRDYDFVVGCFKTIPDVATTPEILGPLLSRAKTFVLIQNGIGIERDLQAAVPSASVLSACAWIDCTLINNYRVLRHGDLDRLVVGFHEPLAQSYAQGGDVAKVAMKDAGNKALETFVHLLQSGGGAPTAAVSIVAERWRKNLWNSAFSTLATLSRADLFEIYEKSAWEINEPVAAGLMNEVIQVARAIGITEDLLPSTAPRDTIAFAQGSYSDSSKGKPFKPSMLVDLEAGRPMEVEGIIGAVVKQAKEVGVPVPRLETAYAALRLLQRRLIAARA</sequence>
<evidence type="ECO:0000256" key="3">
    <source>
        <dbReference type="ARBA" id="ARBA00023002"/>
    </source>
</evidence>
<dbReference type="OrthoDB" id="3609at2759"/>
<evidence type="ECO:0000256" key="2">
    <source>
        <dbReference type="ARBA" id="ARBA00022857"/>
    </source>
</evidence>
<reference evidence="7" key="2">
    <citation type="submission" date="2015-01" db="EMBL/GenBank/DDBJ databases">
        <title>Evolutionary Origins and Diversification of the Mycorrhizal Mutualists.</title>
        <authorList>
            <consortium name="DOE Joint Genome Institute"/>
            <consortium name="Mycorrhizal Genomics Consortium"/>
            <person name="Kohler A."/>
            <person name="Kuo A."/>
            <person name="Nagy L.G."/>
            <person name="Floudas D."/>
            <person name="Copeland A."/>
            <person name="Barry K.W."/>
            <person name="Cichocki N."/>
            <person name="Veneault-Fourrey C."/>
            <person name="LaButti K."/>
            <person name="Lindquist E.A."/>
            <person name="Lipzen A."/>
            <person name="Lundell T."/>
            <person name="Morin E."/>
            <person name="Murat C."/>
            <person name="Riley R."/>
            <person name="Ohm R."/>
            <person name="Sun H."/>
            <person name="Tunlid A."/>
            <person name="Henrissat B."/>
            <person name="Grigoriev I.V."/>
            <person name="Hibbett D.S."/>
            <person name="Martin F."/>
        </authorList>
    </citation>
    <scope>NUCLEOTIDE SEQUENCE [LARGE SCALE GENOMIC DNA]</scope>
    <source>
        <strain evidence="7">MAFF 305830</strain>
    </source>
</reference>
<evidence type="ECO:0000313" key="7">
    <source>
        <dbReference type="Proteomes" id="UP000054097"/>
    </source>
</evidence>
<dbReference type="Gene3D" id="3.40.50.720">
    <property type="entry name" value="NAD(P)-binding Rossmann-like Domain"/>
    <property type="match status" value="1"/>
</dbReference>
<dbReference type="Proteomes" id="UP000054097">
    <property type="component" value="Unassembled WGS sequence"/>
</dbReference>
<dbReference type="PANTHER" id="PTHR21708:SF43">
    <property type="entry name" value="KETOPANTOATE REDUCTASE C-TERMINAL DOMAIN-CONTAINING PROTEIN"/>
    <property type="match status" value="1"/>
</dbReference>
<evidence type="ECO:0008006" key="8">
    <source>
        <dbReference type="Google" id="ProtNLM"/>
    </source>
</evidence>
<dbReference type="NCBIfam" id="TIGR00745">
    <property type="entry name" value="apbA_panE"/>
    <property type="match status" value="1"/>
</dbReference>
<comment type="similarity">
    <text evidence="1">Belongs to the ketopantoate reductase family.</text>
</comment>
<dbReference type="STRING" id="933852.A0A0C3B6N0"/>
<dbReference type="InterPro" id="IPR036291">
    <property type="entry name" value="NAD(P)-bd_dom_sf"/>
</dbReference>
<dbReference type="PANTHER" id="PTHR21708">
    <property type="entry name" value="PROBABLE 2-DEHYDROPANTOATE 2-REDUCTASE"/>
    <property type="match status" value="1"/>
</dbReference>
<keyword evidence="3" id="KW-0560">Oxidoreductase</keyword>
<reference evidence="6 7" key="1">
    <citation type="submission" date="2014-04" db="EMBL/GenBank/DDBJ databases">
        <authorList>
            <consortium name="DOE Joint Genome Institute"/>
            <person name="Kuo A."/>
            <person name="Zuccaro A."/>
            <person name="Kohler A."/>
            <person name="Nagy L.G."/>
            <person name="Floudas D."/>
            <person name="Copeland A."/>
            <person name="Barry K.W."/>
            <person name="Cichocki N."/>
            <person name="Veneault-Fourrey C."/>
            <person name="LaButti K."/>
            <person name="Lindquist E.A."/>
            <person name="Lipzen A."/>
            <person name="Lundell T."/>
            <person name="Morin E."/>
            <person name="Murat C."/>
            <person name="Sun H."/>
            <person name="Tunlid A."/>
            <person name="Henrissat B."/>
            <person name="Grigoriev I.V."/>
            <person name="Hibbett D.S."/>
            <person name="Martin F."/>
            <person name="Nordberg H.P."/>
            <person name="Cantor M.N."/>
            <person name="Hua S.X."/>
        </authorList>
    </citation>
    <scope>NUCLEOTIDE SEQUENCE [LARGE SCALE GENOMIC DNA]</scope>
    <source>
        <strain evidence="6 7">MAFF 305830</strain>
    </source>
</reference>
<keyword evidence="2" id="KW-0521">NADP</keyword>
<dbReference type="InterPro" id="IPR003710">
    <property type="entry name" value="ApbA"/>
</dbReference>
<gene>
    <name evidence="6" type="ORF">M408DRAFT_71787</name>
</gene>
<name>A0A0C3B6N0_SERVB</name>
<organism evidence="6 7">
    <name type="scientific">Serendipita vermifera MAFF 305830</name>
    <dbReference type="NCBI Taxonomy" id="933852"/>
    <lineage>
        <taxon>Eukaryota</taxon>
        <taxon>Fungi</taxon>
        <taxon>Dikarya</taxon>
        <taxon>Basidiomycota</taxon>
        <taxon>Agaricomycotina</taxon>
        <taxon>Agaricomycetes</taxon>
        <taxon>Sebacinales</taxon>
        <taxon>Serendipitaceae</taxon>
        <taxon>Serendipita</taxon>
    </lineage>
</organism>
<dbReference type="AlphaFoldDB" id="A0A0C3B6N0"/>
<dbReference type="SUPFAM" id="SSF51735">
    <property type="entry name" value="NAD(P)-binding Rossmann-fold domains"/>
    <property type="match status" value="1"/>
</dbReference>
<evidence type="ECO:0000313" key="6">
    <source>
        <dbReference type="EMBL" id="KIM27091.1"/>
    </source>
</evidence>
<dbReference type="HOGENOM" id="CLU_031468_2_1_1"/>
<dbReference type="InterPro" id="IPR013328">
    <property type="entry name" value="6PGD_dom2"/>
</dbReference>